<dbReference type="SUPFAM" id="SSF53335">
    <property type="entry name" value="S-adenosyl-L-methionine-dependent methyltransferases"/>
    <property type="match status" value="1"/>
</dbReference>
<protein>
    <recommendedName>
        <fullName evidence="6">Ribosomal protein L11 methyltransferase</fullName>
        <shortName evidence="6">L11 Mtase</shortName>
        <ecNumber evidence="6">2.1.1.-</ecNumber>
    </recommendedName>
</protein>
<feature type="binding site" evidence="6">
    <location>
        <position position="133"/>
    </location>
    <ligand>
        <name>S-adenosyl-L-methionine</name>
        <dbReference type="ChEBI" id="CHEBI:59789"/>
    </ligand>
</feature>
<sequence length="296" mass="32908">MPGTQHHIELSIQIPSDQHELAIALLAMQGIGYFQEEDQRLLAYIPEAEWSEEKESAVMLALGALPGGTPPIRTEFMADRNWNAEWEAQLKPIEISDRFLIVQKKGGPGPKPGQIQIEINPKMSFGTGYHATTRLMLRQMEDLGLENEKIMDIGTGTGVLAIAARKLGNTHPILAFDNNAWAADNALENIEENNAPDIQIELLDAEEDLAVNLRNGYTLILANINKNVIDRILPVIRANAPGATVLLSGVLVYDEPWLKKLLKRLDCEAVRTIYEDEWLSCLVRTAADQPHQAPHD</sequence>
<dbReference type="CDD" id="cd02440">
    <property type="entry name" value="AdoMet_MTases"/>
    <property type="match status" value="1"/>
</dbReference>
<keyword evidence="5 6" id="KW-0949">S-adenosyl-L-methionine</keyword>
<proteinExistence type="inferred from homology"/>
<accession>A0A165M636</accession>
<dbReference type="AlphaFoldDB" id="A0A165M636"/>
<dbReference type="EC" id="2.1.1.-" evidence="6"/>
<evidence type="ECO:0000256" key="4">
    <source>
        <dbReference type="ARBA" id="ARBA00022679"/>
    </source>
</evidence>
<dbReference type="PANTHER" id="PTHR43648:SF1">
    <property type="entry name" value="ELECTRON TRANSFER FLAVOPROTEIN BETA SUBUNIT LYSINE METHYLTRANSFERASE"/>
    <property type="match status" value="1"/>
</dbReference>
<dbReference type="InterPro" id="IPR029063">
    <property type="entry name" value="SAM-dependent_MTases_sf"/>
</dbReference>
<evidence type="ECO:0000256" key="3">
    <source>
        <dbReference type="ARBA" id="ARBA00022603"/>
    </source>
</evidence>
<evidence type="ECO:0000313" key="7">
    <source>
        <dbReference type="EMBL" id="KZK74855.1"/>
    </source>
</evidence>
<organism evidence="7 8">
    <name type="scientific">Pelodictyon luteolum</name>
    <dbReference type="NCBI Taxonomy" id="1100"/>
    <lineage>
        <taxon>Bacteria</taxon>
        <taxon>Pseudomonadati</taxon>
        <taxon>Chlorobiota</taxon>
        <taxon>Chlorobiia</taxon>
        <taxon>Chlorobiales</taxon>
        <taxon>Chlorobiaceae</taxon>
        <taxon>Chlorobium/Pelodictyon group</taxon>
        <taxon>Pelodictyon</taxon>
    </lineage>
</organism>
<keyword evidence="2 6" id="KW-0963">Cytoplasm</keyword>
<name>A0A165M636_PELLU</name>
<evidence type="ECO:0000256" key="2">
    <source>
        <dbReference type="ARBA" id="ARBA00022490"/>
    </source>
</evidence>
<comment type="subcellular location">
    <subcellularLocation>
        <location evidence="6">Cytoplasm</location>
    </subcellularLocation>
</comment>
<feature type="binding site" evidence="6">
    <location>
        <position position="177"/>
    </location>
    <ligand>
        <name>S-adenosyl-L-methionine</name>
        <dbReference type="ChEBI" id="CHEBI:59789"/>
    </ligand>
</feature>
<evidence type="ECO:0000256" key="6">
    <source>
        <dbReference type="HAMAP-Rule" id="MF_00735"/>
    </source>
</evidence>
<dbReference type="InterPro" id="IPR004498">
    <property type="entry name" value="Ribosomal_PrmA_MeTrfase"/>
</dbReference>
<dbReference type="InterPro" id="IPR050078">
    <property type="entry name" value="Ribosomal_L11_MeTrfase_PrmA"/>
</dbReference>
<dbReference type="GO" id="GO:0005840">
    <property type="term" value="C:ribosome"/>
    <property type="evidence" value="ECO:0007669"/>
    <property type="project" value="UniProtKB-KW"/>
</dbReference>
<keyword evidence="7" id="KW-0689">Ribosomal protein</keyword>
<gene>
    <name evidence="6" type="primary">prmA</name>
    <name evidence="7" type="ORF">A3K90_09890</name>
</gene>
<dbReference type="RefSeq" id="WP_303681005.1">
    <property type="nucleotide sequence ID" value="NZ_LVWG01000017.1"/>
</dbReference>
<dbReference type="Gene3D" id="3.40.50.150">
    <property type="entry name" value="Vaccinia Virus protein VP39"/>
    <property type="match status" value="1"/>
</dbReference>
<comment type="caution">
    <text evidence="7">The sequence shown here is derived from an EMBL/GenBank/DDBJ whole genome shotgun (WGS) entry which is preliminary data.</text>
</comment>
<comment type="catalytic activity">
    <reaction evidence="6">
        <text>L-lysyl-[protein] + 3 S-adenosyl-L-methionine = N(6),N(6),N(6)-trimethyl-L-lysyl-[protein] + 3 S-adenosyl-L-homocysteine + 3 H(+)</text>
        <dbReference type="Rhea" id="RHEA:54192"/>
        <dbReference type="Rhea" id="RHEA-COMP:9752"/>
        <dbReference type="Rhea" id="RHEA-COMP:13826"/>
        <dbReference type="ChEBI" id="CHEBI:15378"/>
        <dbReference type="ChEBI" id="CHEBI:29969"/>
        <dbReference type="ChEBI" id="CHEBI:57856"/>
        <dbReference type="ChEBI" id="CHEBI:59789"/>
        <dbReference type="ChEBI" id="CHEBI:61961"/>
    </reaction>
</comment>
<dbReference type="NCBIfam" id="NF001785">
    <property type="entry name" value="PRK00517.2-2"/>
    <property type="match status" value="1"/>
</dbReference>
<dbReference type="EMBL" id="LVWG01000017">
    <property type="protein sequence ID" value="KZK74855.1"/>
    <property type="molecule type" value="Genomic_DNA"/>
</dbReference>
<evidence type="ECO:0000313" key="8">
    <source>
        <dbReference type="Proteomes" id="UP000076481"/>
    </source>
</evidence>
<dbReference type="Proteomes" id="UP000076481">
    <property type="component" value="Unassembled WGS sequence"/>
</dbReference>
<comment type="function">
    <text evidence="6">Methylates ribosomal protein L11.</text>
</comment>
<dbReference type="GO" id="GO:0005737">
    <property type="term" value="C:cytoplasm"/>
    <property type="evidence" value="ECO:0007669"/>
    <property type="project" value="UniProtKB-SubCell"/>
</dbReference>
<keyword evidence="3 6" id="KW-0489">Methyltransferase</keyword>
<keyword evidence="4 6" id="KW-0808">Transferase</keyword>
<feature type="binding site" evidence="6">
    <location>
        <position position="154"/>
    </location>
    <ligand>
        <name>S-adenosyl-L-methionine</name>
        <dbReference type="ChEBI" id="CHEBI:59789"/>
    </ligand>
</feature>
<dbReference type="GO" id="GO:0008276">
    <property type="term" value="F:protein methyltransferase activity"/>
    <property type="evidence" value="ECO:0007669"/>
    <property type="project" value="UniProtKB-UniRule"/>
</dbReference>
<keyword evidence="7" id="KW-0687">Ribonucleoprotein</keyword>
<reference evidence="7 8" key="1">
    <citation type="submission" date="2016-03" db="EMBL/GenBank/DDBJ databases">
        <title>Speciation and ecological success in dimly lit waters: horizontal gene transfer in a green sulfur bacteria bloom unveiled by metagenomic assembly.</title>
        <authorList>
            <person name="Llorens-Mares T."/>
            <person name="Liu Z."/>
            <person name="Allen L.Z."/>
            <person name="Rusch D.B."/>
            <person name="Craig M.T."/>
            <person name="Dupont C.L."/>
            <person name="Bryant D.A."/>
            <person name="Casamayor E.O."/>
        </authorList>
    </citation>
    <scope>NUCLEOTIDE SEQUENCE [LARGE SCALE GENOMIC DNA]</scope>
    <source>
        <strain evidence="7">CIII</strain>
    </source>
</reference>
<dbReference type="GO" id="GO:0032259">
    <property type="term" value="P:methylation"/>
    <property type="evidence" value="ECO:0007669"/>
    <property type="project" value="UniProtKB-KW"/>
</dbReference>
<dbReference type="HAMAP" id="MF_00735">
    <property type="entry name" value="Methyltr_PrmA"/>
    <property type="match status" value="1"/>
</dbReference>
<evidence type="ECO:0000256" key="1">
    <source>
        <dbReference type="ARBA" id="ARBA00009741"/>
    </source>
</evidence>
<evidence type="ECO:0000256" key="5">
    <source>
        <dbReference type="ARBA" id="ARBA00022691"/>
    </source>
</evidence>
<feature type="binding site" evidence="6">
    <location>
        <position position="223"/>
    </location>
    <ligand>
        <name>S-adenosyl-L-methionine</name>
        <dbReference type="ChEBI" id="CHEBI:59789"/>
    </ligand>
</feature>
<dbReference type="PANTHER" id="PTHR43648">
    <property type="entry name" value="ELECTRON TRANSFER FLAVOPROTEIN BETA SUBUNIT LYSINE METHYLTRANSFERASE"/>
    <property type="match status" value="1"/>
</dbReference>
<dbReference type="Pfam" id="PF06325">
    <property type="entry name" value="PrmA"/>
    <property type="match status" value="1"/>
</dbReference>
<comment type="similarity">
    <text evidence="1 6">Belongs to the methyltransferase superfamily. PrmA family.</text>
</comment>